<protein>
    <submittedName>
        <fullName evidence="1">Integrase-like protein</fullName>
    </submittedName>
</protein>
<name>A0A2S6H7A2_9GAMM</name>
<reference evidence="1 2" key="1">
    <citation type="submission" date="2018-02" db="EMBL/GenBank/DDBJ databases">
        <title>Subsurface microbial communities from deep shales in Ohio and West Virginia, USA.</title>
        <authorList>
            <person name="Wrighton K."/>
        </authorList>
    </citation>
    <scope>NUCLEOTIDE SEQUENCE [LARGE SCALE GENOMIC DNA]</scope>
    <source>
        <strain evidence="1 2">OWC-G53F</strain>
    </source>
</reference>
<dbReference type="InterPro" id="IPR036397">
    <property type="entry name" value="RNaseH_sf"/>
</dbReference>
<dbReference type="InterPro" id="IPR012337">
    <property type="entry name" value="RNaseH-like_sf"/>
</dbReference>
<dbReference type="AlphaFoldDB" id="A0A2S6H7A2"/>
<dbReference type="Proteomes" id="UP000238071">
    <property type="component" value="Unassembled WGS sequence"/>
</dbReference>
<dbReference type="Gene3D" id="3.30.420.10">
    <property type="entry name" value="Ribonuclease H-like superfamily/Ribonuclease H"/>
    <property type="match status" value="1"/>
</dbReference>
<evidence type="ECO:0000313" key="2">
    <source>
        <dbReference type="Proteomes" id="UP000238071"/>
    </source>
</evidence>
<sequence length="84" mass="9850">MALVVEPYRLVAIDRATRYVYLELHDNKRMETAAEFLRQTLAQYPFKIVKILTDNGVEFSYNLLVEAMNKKIKDQGKHCQTFPL</sequence>
<dbReference type="SUPFAM" id="SSF53098">
    <property type="entry name" value="Ribonuclease H-like"/>
    <property type="match status" value="1"/>
</dbReference>
<accession>A0A2S6H7A2</accession>
<dbReference type="EMBL" id="PTIY01000002">
    <property type="protein sequence ID" value="PPK73357.1"/>
    <property type="molecule type" value="Genomic_DNA"/>
</dbReference>
<gene>
    <name evidence="1" type="ORF">B0F88_102342</name>
</gene>
<keyword evidence="2" id="KW-1185">Reference proteome</keyword>
<comment type="caution">
    <text evidence="1">The sequence shown here is derived from an EMBL/GenBank/DDBJ whole genome shotgun (WGS) entry which is preliminary data.</text>
</comment>
<evidence type="ECO:0000313" key="1">
    <source>
        <dbReference type="EMBL" id="PPK73357.1"/>
    </source>
</evidence>
<dbReference type="GO" id="GO:0003676">
    <property type="term" value="F:nucleic acid binding"/>
    <property type="evidence" value="ECO:0007669"/>
    <property type="project" value="InterPro"/>
</dbReference>
<proteinExistence type="predicted"/>
<organism evidence="1 2">
    <name type="scientific">Methylobacter tundripaludum</name>
    <dbReference type="NCBI Taxonomy" id="173365"/>
    <lineage>
        <taxon>Bacteria</taxon>
        <taxon>Pseudomonadati</taxon>
        <taxon>Pseudomonadota</taxon>
        <taxon>Gammaproteobacteria</taxon>
        <taxon>Methylococcales</taxon>
        <taxon>Methylococcaceae</taxon>
        <taxon>Methylobacter</taxon>
    </lineage>
</organism>